<feature type="compositionally biased region" description="Basic and acidic residues" evidence="1">
    <location>
        <begin position="438"/>
        <end position="450"/>
    </location>
</feature>
<feature type="region of interest" description="Disordered" evidence="1">
    <location>
        <begin position="180"/>
        <end position="203"/>
    </location>
</feature>
<feature type="compositionally biased region" description="Polar residues" evidence="1">
    <location>
        <begin position="138"/>
        <end position="148"/>
    </location>
</feature>
<feature type="compositionally biased region" description="Low complexity" evidence="1">
    <location>
        <begin position="378"/>
        <end position="392"/>
    </location>
</feature>
<dbReference type="AlphaFoldDB" id="A0A316W7B3"/>
<dbReference type="OrthoDB" id="5348546at2759"/>
<sequence>MDSQDVVEAQLGGGNAEPTKQSMTHQDKQAYPLSQLPRSQPLSMLDANVDAARQVPTTREIQTKQARDSIMSSDRSSPPPSSPPSLAHGLSSPPSSVFAPSSPSKLEDASSAPPKPTANAQETSASEPHATIGFGLSETCSGGRTSVDSLAGMRSLPPQDPAGAPSLLLLGSYDHALLLGRTKQGPDGSSPVPPPLPLSSKGLGAKPAQFVPLPSSARHVSRVHAIVEWLPFPTSKSSASSDQKGPLSSSPPSDTGCFIIRILGQNGLVVDGKRRREGQVIRLRPARYSLKTSTGGEKEAAARSVTPSASGEEGSQLDFFGTALRFAIDDRAKPPISARKSSSNTIGRTPPLPAHKKTNGSSPRKPHAPLRSSQLRISSSSSDASASGSGSDSEGEKMTPSSPLPASPTRQTNRGRLNTAPAKLSLGNVQLVDVDEAEQPRHSHASEAKDGTQPQGAKRTRPPALAEDNQSGVSSSDSELSEAESDRATAPRENLSDAQAATAKPTGTRQKKRARFVLPASEPTRDTSLSSGAPRRSLRAAAQTTEVMPGSRSASPSGAQGPSSVSLARNCIAALAPSYDIDGLLASAIVFHRTATISATEACRSVLSSTPGLLRGQVGPRAPVTVSASADVDVASSTVVLSAGQVHPDWPSSEAGQSFERFARKAWVELLESVLHSPDAPQFGTIQRAGKDSAGNPLENWFYYDKEKDGDRDRAESLGAFVKPIRQALKTQKAVFWKKSAYGHVTSATAIPFAGTESQVGSSSPMSVLAPLTNSNVRNDASSDNAEAQGIPAKAVAHSNAWEETQPEERESTWDREGDMDYKGV</sequence>
<dbReference type="GeneID" id="37038697"/>
<dbReference type="STRING" id="1522189.A0A316W7B3"/>
<evidence type="ECO:0000313" key="3">
    <source>
        <dbReference type="Proteomes" id="UP000245783"/>
    </source>
</evidence>
<feature type="compositionally biased region" description="Low complexity" evidence="1">
    <location>
        <begin position="84"/>
        <end position="104"/>
    </location>
</feature>
<feature type="region of interest" description="Disordered" evidence="1">
    <location>
        <begin position="291"/>
        <end position="316"/>
    </location>
</feature>
<feature type="compositionally biased region" description="Basic and acidic residues" evidence="1">
    <location>
        <begin position="807"/>
        <end position="825"/>
    </location>
</feature>
<evidence type="ECO:0000256" key="1">
    <source>
        <dbReference type="SAM" id="MobiDB-lite"/>
    </source>
</evidence>
<feature type="region of interest" description="Disordered" evidence="1">
    <location>
        <begin position="775"/>
        <end position="825"/>
    </location>
</feature>
<dbReference type="RefSeq" id="XP_025372917.1">
    <property type="nucleotide sequence ID" value="XM_025516827.1"/>
</dbReference>
<keyword evidence="3" id="KW-1185">Reference proteome</keyword>
<feature type="compositionally biased region" description="Basic residues" evidence="1">
    <location>
        <begin position="354"/>
        <end position="368"/>
    </location>
</feature>
<feature type="compositionally biased region" description="Polar residues" evidence="1">
    <location>
        <begin position="775"/>
        <end position="786"/>
    </location>
</feature>
<accession>A0A316W7B3</accession>
<feature type="region of interest" description="Disordered" evidence="1">
    <location>
        <begin position="331"/>
        <end position="563"/>
    </location>
</feature>
<evidence type="ECO:0008006" key="4">
    <source>
        <dbReference type="Google" id="ProtNLM"/>
    </source>
</evidence>
<dbReference type="Proteomes" id="UP000245783">
    <property type="component" value="Unassembled WGS sequence"/>
</dbReference>
<feature type="region of interest" description="Disordered" evidence="1">
    <location>
        <begin position="1"/>
        <end position="159"/>
    </location>
</feature>
<dbReference type="EMBL" id="KZ819354">
    <property type="protein sequence ID" value="PWN45757.1"/>
    <property type="molecule type" value="Genomic_DNA"/>
</dbReference>
<protein>
    <recommendedName>
        <fullName evidence="4">FHA domain-containing protein</fullName>
    </recommendedName>
</protein>
<dbReference type="InParanoid" id="A0A316W7B3"/>
<gene>
    <name evidence="2" type="ORF">IE81DRAFT_363985</name>
</gene>
<organism evidence="2 3">
    <name type="scientific">Ceraceosorus guamensis</name>
    <dbReference type="NCBI Taxonomy" id="1522189"/>
    <lineage>
        <taxon>Eukaryota</taxon>
        <taxon>Fungi</taxon>
        <taxon>Dikarya</taxon>
        <taxon>Basidiomycota</taxon>
        <taxon>Ustilaginomycotina</taxon>
        <taxon>Exobasidiomycetes</taxon>
        <taxon>Ceraceosorales</taxon>
        <taxon>Ceraceosoraceae</taxon>
        <taxon>Ceraceosorus</taxon>
    </lineage>
</organism>
<name>A0A316W7B3_9BASI</name>
<evidence type="ECO:0000313" key="2">
    <source>
        <dbReference type="EMBL" id="PWN45757.1"/>
    </source>
</evidence>
<reference evidence="2 3" key="1">
    <citation type="journal article" date="2018" name="Mol. Biol. Evol.">
        <title>Broad Genomic Sampling Reveals a Smut Pathogenic Ancestry of the Fungal Clade Ustilaginomycotina.</title>
        <authorList>
            <person name="Kijpornyongpan T."/>
            <person name="Mondo S.J."/>
            <person name="Barry K."/>
            <person name="Sandor L."/>
            <person name="Lee J."/>
            <person name="Lipzen A."/>
            <person name="Pangilinan J."/>
            <person name="LaButti K."/>
            <person name="Hainaut M."/>
            <person name="Henrissat B."/>
            <person name="Grigoriev I.V."/>
            <person name="Spatafora J.W."/>
            <person name="Aime M.C."/>
        </authorList>
    </citation>
    <scope>NUCLEOTIDE SEQUENCE [LARGE SCALE GENOMIC DNA]</scope>
    <source>
        <strain evidence="2 3">MCA 4658</strain>
    </source>
</reference>
<feature type="compositionally biased region" description="Low complexity" evidence="1">
    <location>
        <begin position="549"/>
        <end position="563"/>
    </location>
</feature>
<proteinExistence type="predicted"/>